<name>A0A2N5XTJ2_9HYPH</name>
<evidence type="ECO:0000256" key="1">
    <source>
        <dbReference type="SAM" id="Phobius"/>
    </source>
</evidence>
<evidence type="ECO:0000313" key="2">
    <source>
        <dbReference type="EMBL" id="PLW77823.1"/>
    </source>
</evidence>
<accession>A0A2N5XTJ2</accession>
<comment type="caution">
    <text evidence="2">The sequence shown here is derived from an EMBL/GenBank/DDBJ whole genome shotgun (WGS) entry which is preliminary data.</text>
</comment>
<feature type="transmembrane region" description="Helical" evidence="1">
    <location>
        <begin position="303"/>
        <end position="327"/>
    </location>
</feature>
<proteinExistence type="predicted"/>
<dbReference type="AlphaFoldDB" id="A0A2N5XTJ2"/>
<feature type="transmembrane region" description="Helical" evidence="1">
    <location>
        <begin position="219"/>
        <end position="245"/>
    </location>
</feature>
<gene>
    <name evidence="2" type="ORF">C0081_07475</name>
</gene>
<sequence>MIFQSAIMALLLSSLLDSLILVWAALFAVSLLKHWDAASGHGRQITLERRTYLVSTALVFVMLVELMSLILFVYNADRMAVMFVGAMCAVGTLNVNAYGFPALLFKLAAFFGSFVWLVLHHVDGKGRDYPFMRFKYWFLIGLAPVMVFGAVLQLVYFLYLEADVITSCCSRIFTPEVSGIEAQLASLDPKLALWVLFAGLGVLSLLASVSFIRIRLSWLYALFCPVYFVGAITAIISVIAPYIYAQPHHHCPFCILKPEYDFIGYGLYLCLFVGTAFGLSAGALSLPIKAVKAASLKQHLPRVLYACISLSIGGFLAFGGLCLFAIWSSQLVYFR</sequence>
<feature type="transmembrane region" description="Helical" evidence="1">
    <location>
        <begin position="52"/>
        <end position="73"/>
    </location>
</feature>
<protein>
    <submittedName>
        <fullName evidence="2">Uncharacterized protein</fullName>
    </submittedName>
</protein>
<feature type="transmembrane region" description="Helical" evidence="1">
    <location>
        <begin position="191"/>
        <end position="212"/>
    </location>
</feature>
<keyword evidence="1" id="KW-1133">Transmembrane helix</keyword>
<keyword evidence="1" id="KW-0812">Transmembrane</keyword>
<keyword evidence="3" id="KW-1185">Reference proteome</keyword>
<feature type="transmembrane region" description="Helical" evidence="1">
    <location>
        <begin position="265"/>
        <end position="291"/>
    </location>
</feature>
<dbReference type="EMBL" id="PKUQ01000014">
    <property type="protein sequence ID" value="PLW77823.1"/>
    <property type="molecule type" value="Genomic_DNA"/>
</dbReference>
<feature type="transmembrane region" description="Helical" evidence="1">
    <location>
        <begin position="134"/>
        <end position="157"/>
    </location>
</feature>
<feature type="transmembrane region" description="Helical" evidence="1">
    <location>
        <begin position="103"/>
        <end position="122"/>
    </location>
</feature>
<dbReference type="OrthoDB" id="9788139at2"/>
<dbReference type="RefSeq" id="WP_101533197.1">
    <property type="nucleotide sequence ID" value="NZ_JBFHIU010000024.1"/>
</dbReference>
<evidence type="ECO:0000313" key="3">
    <source>
        <dbReference type="Proteomes" id="UP000234881"/>
    </source>
</evidence>
<dbReference type="Proteomes" id="UP000234881">
    <property type="component" value="Unassembled WGS sequence"/>
</dbReference>
<keyword evidence="1" id="KW-0472">Membrane</keyword>
<reference evidence="2 3" key="1">
    <citation type="submission" date="2018-01" db="EMBL/GenBank/DDBJ databases">
        <title>The draft genome sequence of Cohaesibacter sp. H1304.</title>
        <authorList>
            <person name="Wang N.-N."/>
            <person name="Du Z.-J."/>
        </authorList>
    </citation>
    <scope>NUCLEOTIDE SEQUENCE [LARGE SCALE GENOMIC DNA]</scope>
    <source>
        <strain evidence="2 3">H1304</strain>
    </source>
</reference>
<organism evidence="2 3">
    <name type="scientific">Cohaesibacter celericrescens</name>
    <dbReference type="NCBI Taxonomy" id="2067669"/>
    <lineage>
        <taxon>Bacteria</taxon>
        <taxon>Pseudomonadati</taxon>
        <taxon>Pseudomonadota</taxon>
        <taxon>Alphaproteobacteria</taxon>
        <taxon>Hyphomicrobiales</taxon>
        <taxon>Cohaesibacteraceae</taxon>
    </lineage>
</organism>
<feature type="transmembrane region" description="Helical" evidence="1">
    <location>
        <begin position="7"/>
        <end position="32"/>
    </location>
</feature>